<name>A0ABS3ATQ5_9BACT</name>
<keyword evidence="1 5" id="KW-0489">Methyltransferase</keyword>
<dbReference type="EC" id="2.1.1.297" evidence="5"/>
<feature type="binding site" evidence="5">
    <location>
        <position position="144"/>
    </location>
    <ligand>
        <name>S-adenosyl-L-methionine</name>
        <dbReference type="ChEBI" id="CHEBI:59789"/>
    </ligand>
</feature>
<comment type="function">
    <text evidence="5">Methylates the class 1 translation termination release factors RF1/PrfA and RF2/PrfB on the glutamine residue of the universally conserved GGQ motif.</text>
</comment>
<dbReference type="PANTHER" id="PTHR18895">
    <property type="entry name" value="HEMK METHYLTRANSFERASE"/>
    <property type="match status" value="1"/>
</dbReference>
<dbReference type="GO" id="GO:0032259">
    <property type="term" value="P:methylation"/>
    <property type="evidence" value="ECO:0007669"/>
    <property type="project" value="UniProtKB-KW"/>
</dbReference>
<dbReference type="NCBIfam" id="TIGR00536">
    <property type="entry name" value="hemK_fam"/>
    <property type="match status" value="1"/>
</dbReference>
<proteinExistence type="inferred from homology"/>
<evidence type="ECO:0000256" key="5">
    <source>
        <dbReference type="HAMAP-Rule" id="MF_02126"/>
    </source>
</evidence>
<dbReference type="CDD" id="cd02440">
    <property type="entry name" value="AdoMet_MTases"/>
    <property type="match status" value="1"/>
</dbReference>
<dbReference type="PANTHER" id="PTHR18895:SF74">
    <property type="entry name" value="MTRF1L RELEASE FACTOR GLUTAMINE METHYLTRANSFERASE"/>
    <property type="match status" value="1"/>
</dbReference>
<evidence type="ECO:0000256" key="1">
    <source>
        <dbReference type="ARBA" id="ARBA00022603"/>
    </source>
</evidence>
<dbReference type="InterPro" id="IPR019874">
    <property type="entry name" value="RF_methyltr_PrmC"/>
</dbReference>
<organism evidence="8 9">
    <name type="scientific">Desulfotalea psychrophila</name>
    <dbReference type="NCBI Taxonomy" id="84980"/>
    <lineage>
        <taxon>Bacteria</taxon>
        <taxon>Pseudomonadati</taxon>
        <taxon>Thermodesulfobacteriota</taxon>
        <taxon>Desulfobulbia</taxon>
        <taxon>Desulfobulbales</taxon>
        <taxon>Desulfocapsaceae</taxon>
        <taxon>Desulfotalea</taxon>
    </lineage>
</organism>
<accession>A0ABS3ATQ5</accession>
<comment type="caution">
    <text evidence="5">Lacks conserved residue(s) required for the propagation of feature annotation.</text>
</comment>
<dbReference type="GO" id="GO:0102559">
    <property type="term" value="F:peptide chain release factor N(5)-glutamine methyltransferase activity"/>
    <property type="evidence" value="ECO:0007669"/>
    <property type="project" value="UniProtKB-EC"/>
</dbReference>
<dbReference type="SUPFAM" id="SSF53335">
    <property type="entry name" value="S-adenosyl-L-methionine-dependent methyltransferases"/>
    <property type="match status" value="1"/>
</dbReference>
<dbReference type="InterPro" id="IPR004556">
    <property type="entry name" value="HemK-like"/>
</dbReference>
<feature type="domain" description="Release factor glutamine methyltransferase N-terminal" evidence="7">
    <location>
        <begin position="5"/>
        <end position="75"/>
    </location>
</feature>
<dbReference type="InterPro" id="IPR029063">
    <property type="entry name" value="SAM-dependent_MTases_sf"/>
</dbReference>
<evidence type="ECO:0000313" key="9">
    <source>
        <dbReference type="Proteomes" id="UP000717534"/>
    </source>
</evidence>
<dbReference type="Gene3D" id="1.10.8.10">
    <property type="entry name" value="DNA helicase RuvA subunit, C-terminal domain"/>
    <property type="match status" value="1"/>
</dbReference>
<evidence type="ECO:0000259" key="7">
    <source>
        <dbReference type="Pfam" id="PF17827"/>
    </source>
</evidence>
<protein>
    <recommendedName>
        <fullName evidence="5">Release factor glutamine methyltransferase</fullName>
        <shortName evidence="5">RF MTase</shortName>
        <ecNumber evidence="5">2.1.1.297</ecNumber>
    </recommendedName>
    <alternativeName>
        <fullName evidence="5">N5-glutamine methyltransferase PrmC</fullName>
    </alternativeName>
    <alternativeName>
        <fullName evidence="5">Protein-(glutamine-N5) MTase PrmC</fullName>
    </alternativeName>
    <alternativeName>
        <fullName evidence="5">Protein-glutamine N-methyltransferase PrmC</fullName>
    </alternativeName>
</protein>
<dbReference type="PROSITE" id="PS00092">
    <property type="entry name" value="N6_MTASE"/>
    <property type="match status" value="1"/>
</dbReference>
<comment type="caution">
    <text evidence="8">The sequence shown here is derived from an EMBL/GenBank/DDBJ whole genome shotgun (WGS) entry which is preliminary data.</text>
</comment>
<feature type="domain" description="Methyltransferase small" evidence="6">
    <location>
        <begin position="114"/>
        <end position="199"/>
    </location>
</feature>
<dbReference type="InterPro" id="IPR040758">
    <property type="entry name" value="PrmC_N"/>
</dbReference>
<reference evidence="8 9" key="1">
    <citation type="submission" date="2021-02" db="EMBL/GenBank/DDBJ databases">
        <title>Activity-based single-cell genomes from oceanic crustal fluid captures similar information to metagenomic and metatranscriptomic surveys with orders of magnitude less sampling.</title>
        <authorList>
            <person name="D'Angelo T.S."/>
            <person name="Orcutt B.N."/>
        </authorList>
    </citation>
    <scope>NUCLEOTIDE SEQUENCE [LARGE SCALE GENOMIC DNA]</scope>
    <source>
        <strain evidence="8">AH-315-G02</strain>
    </source>
</reference>
<keyword evidence="3 5" id="KW-0949">S-adenosyl-L-methionine</keyword>
<dbReference type="InterPro" id="IPR002052">
    <property type="entry name" value="DNA_methylase_N6_adenine_CS"/>
</dbReference>
<feature type="binding site" evidence="5">
    <location>
        <position position="189"/>
    </location>
    <ligand>
        <name>S-adenosyl-L-methionine</name>
        <dbReference type="ChEBI" id="CHEBI:59789"/>
    </ligand>
</feature>
<evidence type="ECO:0000256" key="2">
    <source>
        <dbReference type="ARBA" id="ARBA00022679"/>
    </source>
</evidence>
<comment type="similarity">
    <text evidence="5">Belongs to the protein N5-glutamine methyltransferase family. PrmC subfamily.</text>
</comment>
<sequence length="291" mass="32813">MLIRELLHSACLRLGKAGIEDPDRDVALLLGHCLEKSRTALYLMGDESISKELEKHFLSLLQRREQREPLAYILGVQEFWSLDFLVSPDVLIPRPETELLVERAIKVWRESSQPPGRILDLCCGSGVIAIVLAKELGRKVLAIDLSMKAIMSARENARRHGVSHLVDFLQSDLLSALAPVPCFSLVVSNPPYVSQQELADGLQPEVDRYEPHLALNGGDKGLEIIKRIDEELRQRMLPGADLFMEIGADQGGDILSLFADEKKFTKRFTQLIIEKDYAEHDRIFHAKLEIE</sequence>
<dbReference type="Gene3D" id="3.40.50.150">
    <property type="entry name" value="Vaccinia Virus protein VP39"/>
    <property type="match status" value="1"/>
</dbReference>
<evidence type="ECO:0000256" key="4">
    <source>
        <dbReference type="ARBA" id="ARBA00048391"/>
    </source>
</evidence>
<evidence type="ECO:0000313" key="8">
    <source>
        <dbReference type="EMBL" id="MBN4067992.1"/>
    </source>
</evidence>
<keyword evidence="9" id="KW-1185">Reference proteome</keyword>
<comment type="catalytic activity">
    <reaction evidence="4 5">
        <text>L-glutaminyl-[peptide chain release factor] + S-adenosyl-L-methionine = N(5)-methyl-L-glutaminyl-[peptide chain release factor] + S-adenosyl-L-homocysteine + H(+)</text>
        <dbReference type="Rhea" id="RHEA:42896"/>
        <dbReference type="Rhea" id="RHEA-COMP:10271"/>
        <dbReference type="Rhea" id="RHEA-COMP:10272"/>
        <dbReference type="ChEBI" id="CHEBI:15378"/>
        <dbReference type="ChEBI" id="CHEBI:30011"/>
        <dbReference type="ChEBI" id="CHEBI:57856"/>
        <dbReference type="ChEBI" id="CHEBI:59789"/>
        <dbReference type="ChEBI" id="CHEBI:61891"/>
        <dbReference type="EC" id="2.1.1.297"/>
    </reaction>
</comment>
<dbReference type="InterPro" id="IPR007848">
    <property type="entry name" value="Small_mtfrase_dom"/>
</dbReference>
<dbReference type="Proteomes" id="UP000717534">
    <property type="component" value="Unassembled WGS sequence"/>
</dbReference>
<evidence type="ECO:0000256" key="3">
    <source>
        <dbReference type="ARBA" id="ARBA00022691"/>
    </source>
</evidence>
<keyword evidence="2 5" id="KW-0808">Transferase</keyword>
<dbReference type="InterPro" id="IPR050320">
    <property type="entry name" value="N5-glutamine_MTase"/>
</dbReference>
<evidence type="ECO:0000259" key="6">
    <source>
        <dbReference type="Pfam" id="PF05175"/>
    </source>
</evidence>
<dbReference type="EMBL" id="JAFITO010000002">
    <property type="protein sequence ID" value="MBN4067992.1"/>
    <property type="molecule type" value="Genomic_DNA"/>
</dbReference>
<dbReference type="HAMAP" id="MF_02126">
    <property type="entry name" value="RF_methyltr_PrmC"/>
    <property type="match status" value="1"/>
</dbReference>
<dbReference type="NCBIfam" id="TIGR03534">
    <property type="entry name" value="RF_mod_PrmC"/>
    <property type="match status" value="1"/>
</dbReference>
<dbReference type="Pfam" id="PF05175">
    <property type="entry name" value="MTS"/>
    <property type="match status" value="1"/>
</dbReference>
<dbReference type="Pfam" id="PF17827">
    <property type="entry name" value="PrmC_N"/>
    <property type="match status" value="1"/>
</dbReference>
<feature type="binding site" evidence="5">
    <location>
        <begin position="189"/>
        <end position="192"/>
    </location>
    <ligand>
        <name>substrate</name>
    </ligand>
</feature>
<gene>
    <name evidence="5 8" type="primary">prmC</name>
    <name evidence="8" type="ORF">JYU06_00495</name>
</gene>